<dbReference type="Pfam" id="PF00903">
    <property type="entry name" value="Glyoxalase"/>
    <property type="match status" value="1"/>
</dbReference>
<gene>
    <name evidence="3" type="ORF">CHLFYP18_05792</name>
</gene>
<dbReference type="InterPro" id="IPR029068">
    <property type="entry name" value="Glyas_Bleomycin-R_OHBP_Dase"/>
</dbReference>
<proteinExistence type="predicted"/>
<evidence type="ECO:0000313" key="3">
    <source>
        <dbReference type="EMBL" id="VYT87480.1"/>
    </source>
</evidence>
<accession>A0A6N3AD18</accession>
<dbReference type="InterPro" id="IPR004360">
    <property type="entry name" value="Glyas_Fos-R_dOase_dom"/>
</dbReference>
<dbReference type="Gene3D" id="3.10.180.10">
    <property type="entry name" value="2,3-Dihydroxybiphenyl 1,2-Dioxygenase, domain 1"/>
    <property type="match status" value="1"/>
</dbReference>
<sequence length="290" mass="32784">MDYWYENKKVVLRLDEGEEIVTAVKDICRKEGITSAFIQGIGFATEMKVRSYNRDQDEFIFRTWCESMEITSVTGNIVASGSDIFPHLHIMAADKEMHIVGGHLISCLVGSTVEIFIEELDMKVKRGESNDKKLGRLSFGEPGRILRIHHTALRPTPDNFEKTVLFYKDILGFRVDKQWTTRFTGYPMECAVIQTSDGVMIEVFAGGKNNEMVIGSYSHVCYEVGDVAEMMAYLEKVGYPAISPQGERISELYTDYIMSESPSMVWRCGFVKGPCGEIIEFIQDVTESGE</sequence>
<feature type="domain" description="PPC" evidence="1">
    <location>
        <begin position="1"/>
        <end position="142"/>
    </location>
</feature>
<dbReference type="PANTHER" id="PTHR34988:SF1">
    <property type="entry name" value="DNA-BINDING PROTEIN"/>
    <property type="match status" value="1"/>
</dbReference>
<feature type="domain" description="VOC" evidence="2">
    <location>
        <begin position="147"/>
        <end position="284"/>
    </location>
</feature>
<dbReference type="InterPro" id="IPR037523">
    <property type="entry name" value="VOC_core"/>
</dbReference>
<dbReference type="CDD" id="cd11378">
    <property type="entry name" value="DUF296"/>
    <property type="match status" value="1"/>
</dbReference>
<evidence type="ECO:0000259" key="2">
    <source>
        <dbReference type="PROSITE" id="PS51819"/>
    </source>
</evidence>
<dbReference type="SUPFAM" id="SSF117856">
    <property type="entry name" value="AF0104/ALDC/Ptd012-like"/>
    <property type="match status" value="1"/>
</dbReference>
<dbReference type="InterPro" id="IPR005175">
    <property type="entry name" value="PPC_dom"/>
</dbReference>
<dbReference type="CDD" id="cd06587">
    <property type="entry name" value="VOC"/>
    <property type="match status" value="1"/>
</dbReference>
<dbReference type="Pfam" id="PF03479">
    <property type="entry name" value="PCC"/>
    <property type="match status" value="1"/>
</dbReference>
<dbReference type="PROSITE" id="PS51742">
    <property type="entry name" value="PPC"/>
    <property type="match status" value="1"/>
</dbReference>
<dbReference type="SUPFAM" id="SSF54593">
    <property type="entry name" value="Glyoxalase/Bleomycin resistance protein/Dihydroxybiphenyl dioxygenase"/>
    <property type="match status" value="1"/>
</dbReference>
<evidence type="ECO:0000259" key="1">
    <source>
        <dbReference type="PROSITE" id="PS51742"/>
    </source>
</evidence>
<dbReference type="PANTHER" id="PTHR34988">
    <property type="entry name" value="PROTEIN, PUTATIVE-RELATED"/>
    <property type="match status" value="1"/>
</dbReference>
<dbReference type="AlphaFoldDB" id="A0A6N3AD18"/>
<dbReference type="EMBL" id="CACRUH010000015">
    <property type="protein sequence ID" value="VYT87480.1"/>
    <property type="molecule type" value="Genomic_DNA"/>
</dbReference>
<reference evidence="3" key="1">
    <citation type="submission" date="2019-11" db="EMBL/GenBank/DDBJ databases">
        <authorList>
            <person name="Feng L."/>
        </authorList>
    </citation>
    <scope>NUCLEOTIDE SEQUENCE</scope>
    <source>
        <strain evidence="3">ChathewayiLFYP18</strain>
    </source>
</reference>
<dbReference type="RefSeq" id="WP_156832443.1">
    <property type="nucleotide sequence ID" value="NZ_CACRUH010000015.1"/>
</dbReference>
<protein>
    <submittedName>
        <fullName evidence="3">Glyoxalase-like domain protein</fullName>
    </submittedName>
</protein>
<organism evidence="3">
    <name type="scientific">Hungatella hathewayi</name>
    <dbReference type="NCBI Taxonomy" id="154046"/>
    <lineage>
        <taxon>Bacteria</taxon>
        <taxon>Bacillati</taxon>
        <taxon>Bacillota</taxon>
        <taxon>Clostridia</taxon>
        <taxon>Lachnospirales</taxon>
        <taxon>Lachnospiraceae</taxon>
        <taxon>Hungatella</taxon>
    </lineage>
</organism>
<dbReference type="PROSITE" id="PS51819">
    <property type="entry name" value="VOC"/>
    <property type="match status" value="1"/>
</dbReference>
<name>A0A6N3AD18_9FIRM</name>
<dbReference type="Gene3D" id="3.30.1330.80">
    <property type="entry name" value="Hypothetical protein, similar to alpha- acetolactate decarboxylase, domain 2"/>
    <property type="match status" value="1"/>
</dbReference>